<evidence type="ECO:0000313" key="18">
    <source>
        <dbReference type="EMBL" id="SDL39062.1"/>
    </source>
</evidence>
<dbReference type="SUPFAM" id="SSF103190">
    <property type="entry name" value="Sensory domain-like"/>
    <property type="match status" value="1"/>
</dbReference>
<dbReference type="SMART" id="SM00304">
    <property type="entry name" value="HAMP"/>
    <property type="match status" value="1"/>
</dbReference>
<feature type="domain" description="HAMP" evidence="16">
    <location>
        <begin position="189"/>
        <end position="241"/>
    </location>
</feature>
<dbReference type="EMBL" id="JABFIF010000009">
    <property type="protein sequence ID" value="NOH15977.1"/>
    <property type="molecule type" value="Genomic_DNA"/>
</dbReference>
<dbReference type="InterPro" id="IPR050398">
    <property type="entry name" value="HssS/ArlS-like"/>
</dbReference>
<evidence type="ECO:0000256" key="13">
    <source>
        <dbReference type="ARBA" id="ARBA00023136"/>
    </source>
</evidence>
<feature type="domain" description="Histidine kinase" evidence="15">
    <location>
        <begin position="249"/>
        <end position="465"/>
    </location>
</feature>
<dbReference type="PANTHER" id="PTHR45528">
    <property type="entry name" value="SENSOR HISTIDINE KINASE CPXA"/>
    <property type="match status" value="1"/>
</dbReference>
<evidence type="ECO:0000256" key="12">
    <source>
        <dbReference type="ARBA" id="ARBA00023012"/>
    </source>
</evidence>
<evidence type="ECO:0000313" key="20">
    <source>
        <dbReference type="Proteomes" id="UP000198811"/>
    </source>
</evidence>
<dbReference type="Gene3D" id="3.30.565.10">
    <property type="entry name" value="Histidine kinase-like ATPase, C-terminal domain"/>
    <property type="match status" value="1"/>
</dbReference>
<dbReference type="CDD" id="cd00082">
    <property type="entry name" value="HisKA"/>
    <property type="match status" value="1"/>
</dbReference>
<organism evidence="19 21">
    <name type="scientific">Clostridium cochlearium</name>
    <dbReference type="NCBI Taxonomy" id="1494"/>
    <lineage>
        <taxon>Bacteria</taxon>
        <taxon>Bacillati</taxon>
        <taxon>Bacillota</taxon>
        <taxon>Clostridia</taxon>
        <taxon>Eubacteriales</taxon>
        <taxon>Clostridiaceae</taxon>
        <taxon>Clostridium</taxon>
    </lineage>
</organism>
<dbReference type="Pfam" id="PF00512">
    <property type="entry name" value="HisKA"/>
    <property type="match status" value="1"/>
</dbReference>
<keyword evidence="12" id="KW-0902">Two-component regulatory system</keyword>
<evidence type="ECO:0000313" key="21">
    <source>
        <dbReference type="Proteomes" id="UP000250223"/>
    </source>
</evidence>
<dbReference type="Proteomes" id="UP000198811">
    <property type="component" value="Unassembled WGS sequence"/>
</dbReference>
<dbReference type="Pfam" id="PF02518">
    <property type="entry name" value="HATPase_c"/>
    <property type="match status" value="1"/>
</dbReference>
<evidence type="ECO:0000313" key="22">
    <source>
        <dbReference type="Proteomes" id="UP000528432"/>
    </source>
</evidence>
<dbReference type="Proteomes" id="UP000250223">
    <property type="component" value="Unassembled WGS sequence"/>
</dbReference>
<comment type="catalytic activity">
    <reaction evidence="1">
        <text>ATP + protein L-histidine = ADP + protein N-phospho-L-histidine.</text>
        <dbReference type="EC" id="2.7.13.3"/>
    </reaction>
</comment>
<dbReference type="InterPro" id="IPR003661">
    <property type="entry name" value="HisK_dim/P_dom"/>
</dbReference>
<feature type="transmembrane region" description="Helical" evidence="14">
    <location>
        <begin position="165"/>
        <end position="187"/>
    </location>
</feature>
<evidence type="ECO:0000256" key="7">
    <source>
        <dbReference type="ARBA" id="ARBA00022692"/>
    </source>
</evidence>
<dbReference type="PROSITE" id="PS50109">
    <property type="entry name" value="HIS_KIN"/>
    <property type="match status" value="1"/>
</dbReference>
<evidence type="ECO:0000256" key="8">
    <source>
        <dbReference type="ARBA" id="ARBA00022741"/>
    </source>
</evidence>
<keyword evidence="7 14" id="KW-0812">Transmembrane</keyword>
<dbReference type="SMART" id="SM00387">
    <property type="entry name" value="HATPase_c"/>
    <property type="match status" value="1"/>
</dbReference>
<dbReference type="AlphaFoldDB" id="A0A1G9JP24"/>
<dbReference type="PRINTS" id="PR00344">
    <property type="entry name" value="BCTRLSENSOR"/>
</dbReference>
<dbReference type="Proteomes" id="UP000528432">
    <property type="component" value="Unassembled WGS sequence"/>
</dbReference>
<name>A0A1G9JP24_CLOCO</name>
<dbReference type="Gene3D" id="1.10.287.130">
    <property type="match status" value="1"/>
</dbReference>
<gene>
    <name evidence="19" type="primary">phoR_4</name>
    <name evidence="17" type="ORF">HMJ28_06210</name>
    <name evidence="19" type="ORF">NCTC13028_01853</name>
    <name evidence="18" type="ORF">SAMN05216497_1279</name>
</gene>
<dbReference type="InterPro" id="IPR036097">
    <property type="entry name" value="HisK_dim/P_sf"/>
</dbReference>
<dbReference type="InterPro" id="IPR005467">
    <property type="entry name" value="His_kinase_dom"/>
</dbReference>
<keyword evidence="8" id="KW-0547">Nucleotide-binding</keyword>
<dbReference type="PANTHER" id="PTHR45528:SF1">
    <property type="entry name" value="SENSOR HISTIDINE KINASE CPXA"/>
    <property type="match status" value="1"/>
</dbReference>
<keyword evidence="10" id="KW-0067">ATP-binding</keyword>
<keyword evidence="6 19" id="KW-0808">Transferase</keyword>
<dbReference type="Gene3D" id="3.30.450.20">
    <property type="entry name" value="PAS domain"/>
    <property type="match status" value="1"/>
</dbReference>
<proteinExistence type="predicted"/>
<dbReference type="SUPFAM" id="SSF47384">
    <property type="entry name" value="Homodimeric domain of signal transducing histidine kinase"/>
    <property type="match status" value="1"/>
</dbReference>
<keyword evidence="13 14" id="KW-0472">Membrane</keyword>
<dbReference type="FunFam" id="1.10.287.130:FF:000001">
    <property type="entry name" value="Two-component sensor histidine kinase"/>
    <property type="match status" value="1"/>
</dbReference>
<keyword evidence="11 14" id="KW-1133">Transmembrane helix</keyword>
<evidence type="ECO:0000259" key="16">
    <source>
        <dbReference type="PROSITE" id="PS50885"/>
    </source>
</evidence>
<evidence type="ECO:0000256" key="3">
    <source>
        <dbReference type="ARBA" id="ARBA00012438"/>
    </source>
</evidence>
<comment type="subcellular location">
    <subcellularLocation>
        <location evidence="2">Cell membrane</location>
        <topology evidence="2">Multi-pass membrane protein</topology>
    </subcellularLocation>
</comment>
<dbReference type="PROSITE" id="PS50885">
    <property type="entry name" value="HAMP"/>
    <property type="match status" value="1"/>
</dbReference>
<feature type="transmembrane region" description="Helical" evidence="14">
    <location>
        <begin position="12"/>
        <end position="31"/>
    </location>
</feature>
<evidence type="ECO:0000256" key="6">
    <source>
        <dbReference type="ARBA" id="ARBA00022679"/>
    </source>
</evidence>
<evidence type="ECO:0000256" key="5">
    <source>
        <dbReference type="ARBA" id="ARBA00022553"/>
    </source>
</evidence>
<dbReference type="EMBL" id="FNGL01000027">
    <property type="protein sequence ID" value="SDL39062.1"/>
    <property type="molecule type" value="Genomic_DNA"/>
</dbReference>
<dbReference type="SMART" id="SM00388">
    <property type="entry name" value="HisKA"/>
    <property type="match status" value="1"/>
</dbReference>
<keyword evidence="20" id="KW-1185">Reference proteome</keyword>
<dbReference type="InterPro" id="IPR003660">
    <property type="entry name" value="HAMP_dom"/>
</dbReference>
<dbReference type="GO" id="GO:0000155">
    <property type="term" value="F:phosphorelay sensor kinase activity"/>
    <property type="evidence" value="ECO:0007669"/>
    <property type="project" value="InterPro"/>
</dbReference>
<reference evidence="19 21" key="2">
    <citation type="submission" date="2018-06" db="EMBL/GenBank/DDBJ databases">
        <authorList>
            <consortium name="Pathogen Informatics"/>
            <person name="Doyle S."/>
        </authorList>
    </citation>
    <scope>NUCLEOTIDE SEQUENCE [LARGE SCALE GENOMIC DNA]</scope>
    <source>
        <strain evidence="19 21">NCTC13028</strain>
    </source>
</reference>
<dbReference type="GO" id="GO:0005524">
    <property type="term" value="F:ATP binding"/>
    <property type="evidence" value="ECO:0007669"/>
    <property type="project" value="UniProtKB-KW"/>
</dbReference>
<dbReference type="Pfam" id="PF00672">
    <property type="entry name" value="HAMP"/>
    <property type="match status" value="1"/>
</dbReference>
<evidence type="ECO:0000313" key="17">
    <source>
        <dbReference type="EMBL" id="NOH15977.1"/>
    </source>
</evidence>
<dbReference type="Gene3D" id="1.10.8.500">
    <property type="entry name" value="HAMP domain in histidine kinase"/>
    <property type="match status" value="1"/>
</dbReference>
<dbReference type="EC" id="2.7.13.3" evidence="3"/>
<dbReference type="SUPFAM" id="SSF158472">
    <property type="entry name" value="HAMP domain-like"/>
    <property type="match status" value="1"/>
</dbReference>
<dbReference type="GO" id="GO:0005886">
    <property type="term" value="C:plasma membrane"/>
    <property type="evidence" value="ECO:0007669"/>
    <property type="project" value="UniProtKB-SubCell"/>
</dbReference>
<keyword evidence="5" id="KW-0597">Phosphoprotein</keyword>
<dbReference type="InterPro" id="IPR029151">
    <property type="entry name" value="Sensor-like_sf"/>
</dbReference>
<evidence type="ECO:0000256" key="1">
    <source>
        <dbReference type="ARBA" id="ARBA00000085"/>
    </source>
</evidence>
<dbReference type="CDD" id="cd06225">
    <property type="entry name" value="HAMP"/>
    <property type="match status" value="1"/>
</dbReference>
<evidence type="ECO:0000256" key="9">
    <source>
        <dbReference type="ARBA" id="ARBA00022777"/>
    </source>
</evidence>
<keyword evidence="9 18" id="KW-0418">Kinase</keyword>
<dbReference type="EMBL" id="UAWC01000023">
    <property type="protein sequence ID" value="SQB35236.1"/>
    <property type="molecule type" value="Genomic_DNA"/>
</dbReference>
<evidence type="ECO:0000256" key="14">
    <source>
        <dbReference type="SAM" id="Phobius"/>
    </source>
</evidence>
<sequence>MMKSIKLRLLKNFMLIIVISILAFEVFLISFTKRYYYGNLEEMLTNQVKLSSDFYSRYFSNTTLEENIMDNVDVFWKQTNAQVQIINTQGRILLDSIGVSTDEPIKTTDFKNALDGDKGIWIGDVSYDKHRVMSVAYPIIVDNKIIGVLRYISSLKEIDKAIIKMSSFFFSIGLIVIFVVGILSIFLSDTIIKPIKKLTKVAEKMAGGDLEVRNEKEFDDEIGKLSDTLNYMAEEILKKDKLKNEFISSISHEIRTPLTSIKGWAITLNTDDLEDKELIRDGLNIIEEESERLSKMVEELLDFSKLISGKVTIKKEKSDLNKVIFYIEKYLRLRAKRENIDFVVEKNYDLPIMYIDEDRMKQVFINILDNAFKFLKEEGEKKVLLSTKIEDENVIVLIEDNGYGISKEDLPKIKEKFYKGQNSKSQNGIGLSICDEIIKMHGGTLDIESEVNKGTKVYIKLPYSDERKMKNE</sequence>
<evidence type="ECO:0000259" key="15">
    <source>
        <dbReference type="PROSITE" id="PS50109"/>
    </source>
</evidence>
<dbReference type="STRING" id="1494.SAMN05216497_1279"/>
<evidence type="ECO:0000256" key="2">
    <source>
        <dbReference type="ARBA" id="ARBA00004651"/>
    </source>
</evidence>
<accession>A0A1G9JP24</accession>
<reference evidence="17 22" key="3">
    <citation type="submission" date="2020-05" db="EMBL/GenBank/DDBJ databases">
        <title>Draft genome sequence of Clostridium cochlearium strain AGROS13 isolated from a sheep dairy farm in New Zealand.</title>
        <authorList>
            <person name="Gupta T.B."/>
            <person name="Jauregui R."/>
            <person name="Risson A.N."/>
            <person name="Brightwell G."/>
            <person name="Maclean P."/>
        </authorList>
    </citation>
    <scope>NUCLEOTIDE SEQUENCE [LARGE SCALE GENOMIC DNA]</scope>
    <source>
        <strain evidence="17 22">AGROS13</strain>
    </source>
</reference>
<evidence type="ECO:0000256" key="10">
    <source>
        <dbReference type="ARBA" id="ARBA00022840"/>
    </source>
</evidence>
<evidence type="ECO:0000313" key="19">
    <source>
        <dbReference type="EMBL" id="SQB35236.1"/>
    </source>
</evidence>
<dbReference type="InterPro" id="IPR036890">
    <property type="entry name" value="HATPase_C_sf"/>
</dbReference>
<reference evidence="18 20" key="1">
    <citation type="submission" date="2016-10" db="EMBL/GenBank/DDBJ databases">
        <authorList>
            <person name="Varghese N."/>
            <person name="Submissions S."/>
        </authorList>
    </citation>
    <scope>NUCLEOTIDE SEQUENCE [LARGE SCALE GENOMIC DNA]</scope>
    <source>
        <strain evidence="18 20">NLAE-zl-C224</strain>
    </source>
</reference>
<protein>
    <recommendedName>
        <fullName evidence="3">histidine kinase</fullName>
        <ecNumber evidence="3">2.7.13.3</ecNumber>
    </recommendedName>
</protein>
<dbReference type="FunFam" id="3.30.565.10:FF:000006">
    <property type="entry name" value="Sensor histidine kinase WalK"/>
    <property type="match status" value="1"/>
</dbReference>
<dbReference type="InterPro" id="IPR004358">
    <property type="entry name" value="Sig_transdc_His_kin-like_C"/>
</dbReference>
<keyword evidence="4" id="KW-1003">Cell membrane</keyword>
<evidence type="ECO:0000256" key="4">
    <source>
        <dbReference type="ARBA" id="ARBA00022475"/>
    </source>
</evidence>
<evidence type="ECO:0000256" key="11">
    <source>
        <dbReference type="ARBA" id="ARBA00022989"/>
    </source>
</evidence>
<dbReference type="InterPro" id="IPR003594">
    <property type="entry name" value="HATPase_dom"/>
</dbReference>
<dbReference type="SUPFAM" id="SSF55874">
    <property type="entry name" value="ATPase domain of HSP90 chaperone/DNA topoisomerase II/histidine kinase"/>
    <property type="match status" value="1"/>
</dbReference>